<name>A0A9X3YGK0_9GAMM</name>
<organism evidence="1 2">
    <name type="scientific">Tahibacter soli</name>
    <dbReference type="NCBI Taxonomy" id="2983605"/>
    <lineage>
        <taxon>Bacteria</taxon>
        <taxon>Pseudomonadati</taxon>
        <taxon>Pseudomonadota</taxon>
        <taxon>Gammaproteobacteria</taxon>
        <taxon>Lysobacterales</taxon>
        <taxon>Rhodanobacteraceae</taxon>
        <taxon>Tahibacter</taxon>
    </lineage>
</organism>
<dbReference type="Pfam" id="PF13645">
    <property type="entry name" value="YkuD_2"/>
    <property type="match status" value="1"/>
</dbReference>
<dbReference type="PANTHER" id="PTHR38477:SF1">
    <property type="entry name" value="MUREIN L,D-TRANSPEPTIDASE CATALYTIC DOMAIN FAMILY PROTEIN"/>
    <property type="match status" value="1"/>
</dbReference>
<sequence>MASDLARAAPNADREVLGLAARALACVRAREPATSPKTLSVIDYSKPSTERRLWVFDLSLGTLLFEEWVAHGRNSGDNFAQRFSNDAGSLMSSVGLFVTQDTYTGHNGYSLRLRGLDAGFNDRALERAIVMHGADYVSERVILGQGRLGRSFGCPAVRREIAPALINTIRDGSLVFAYFPVTQWLNRSPFVGGCGSSASAPPVETSP</sequence>
<accession>A0A9X3YGK0</accession>
<dbReference type="InterPro" id="IPR032676">
    <property type="entry name" value="YkuD_2"/>
</dbReference>
<dbReference type="EMBL" id="JAOVZO020000003">
    <property type="protein sequence ID" value="MDC8011677.1"/>
    <property type="molecule type" value="Genomic_DNA"/>
</dbReference>
<dbReference type="Proteomes" id="UP001139971">
    <property type="component" value="Unassembled WGS sequence"/>
</dbReference>
<dbReference type="PANTHER" id="PTHR38477">
    <property type="entry name" value="HYPOTHETICAL EXPORTED PROTEIN"/>
    <property type="match status" value="1"/>
</dbReference>
<keyword evidence="2" id="KW-1185">Reference proteome</keyword>
<proteinExistence type="predicted"/>
<comment type="caution">
    <text evidence="1">The sequence shown here is derived from an EMBL/GenBank/DDBJ whole genome shotgun (WGS) entry which is preliminary data.</text>
</comment>
<gene>
    <name evidence="1" type="ORF">OD750_003865</name>
</gene>
<evidence type="ECO:0000313" key="1">
    <source>
        <dbReference type="EMBL" id="MDC8011677.1"/>
    </source>
</evidence>
<protein>
    <submittedName>
        <fullName evidence="1">Murein L,D-transpeptidase catalytic domain family protein</fullName>
    </submittedName>
</protein>
<dbReference type="AlphaFoldDB" id="A0A9X3YGK0"/>
<reference evidence="1" key="1">
    <citation type="submission" date="2023-02" db="EMBL/GenBank/DDBJ databases">
        <title>Tahibacter soli sp. nov. isolated from soil.</title>
        <authorList>
            <person name="Baek J.H."/>
            <person name="Lee J.K."/>
            <person name="Choi D.G."/>
            <person name="Jeon C.O."/>
        </authorList>
    </citation>
    <scope>NUCLEOTIDE SEQUENCE</scope>
    <source>
        <strain evidence="1">BL</strain>
    </source>
</reference>
<evidence type="ECO:0000313" key="2">
    <source>
        <dbReference type="Proteomes" id="UP001139971"/>
    </source>
</evidence>